<keyword evidence="2" id="KW-1185">Reference proteome</keyword>
<protein>
    <submittedName>
        <fullName evidence="1">Uncharacterized protein</fullName>
    </submittedName>
</protein>
<organism evidence="1 2">
    <name type="scientific">Achlya hypogyna</name>
    <name type="common">Oomycete</name>
    <name type="synonym">Protoachlya hypogyna</name>
    <dbReference type="NCBI Taxonomy" id="1202772"/>
    <lineage>
        <taxon>Eukaryota</taxon>
        <taxon>Sar</taxon>
        <taxon>Stramenopiles</taxon>
        <taxon>Oomycota</taxon>
        <taxon>Saprolegniomycetes</taxon>
        <taxon>Saprolegniales</taxon>
        <taxon>Achlyaceae</taxon>
        <taxon>Achlya</taxon>
    </lineage>
</organism>
<evidence type="ECO:0000313" key="1">
    <source>
        <dbReference type="EMBL" id="OQR83035.1"/>
    </source>
</evidence>
<sequence length="284" mass="32483">MAKQVTFSTTTTYFFDVAYNGSALPKESGPPIGLARKHDTVVIAPLDSTDDSMRRSRLGKFNHLERIGMLQGLYDSRTIALFCCEAIDVRQSRAVSEAEIVYITPRGAPKRLAPSSPPMPKRMRMWAMDYDSEEGDEESEGEDEYIETTYLFGVDYNGSALPKESGPPIGLARTHHTMTVERLDDISPRHNRVRKYDHVDRIQLLKPMYDAKSLALFCYEAIDTRRGRIETAEELALNERRLRARMHKRCGDLMLRPAKRQRMISGMMEYDDDSSEEDDEEEAE</sequence>
<gene>
    <name evidence="1" type="ORF">ACHHYP_15237</name>
</gene>
<proteinExistence type="predicted"/>
<reference evidence="1 2" key="1">
    <citation type="journal article" date="2014" name="Genome Biol. Evol.">
        <title>The secreted proteins of Achlya hypogyna and Thraustotheca clavata identify the ancestral oomycete secretome and reveal gene acquisitions by horizontal gene transfer.</title>
        <authorList>
            <person name="Misner I."/>
            <person name="Blouin N."/>
            <person name="Leonard G."/>
            <person name="Richards T.A."/>
            <person name="Lane C.E."/>
        </authorList>
    </citation>
    <scope>NUCLEOTIDE SEQUENCE [LARGE SCALE GENOMIC DNA]</scope>
    <source>
        <strain evidence="1 2">ATCC 48635</strain>
    </source>
</reference>
<accession>A0A1V9YBC9</accession>
<dbReference type="Proteomes" id="UP000243579">
    <property type="component" value="Unassembled WGS sequence"/>
</dbReference>
<name>A0A1V9YBC9_ACHHY</name>
<dbReference type="AlphaFoldDB" id="A0A1V9YBC9"/>
<dbReference type="OrthoDB" id="78076at2759"/>
<comment type="caution">
    <text evidence="1">The sequence shown here is derived from an EMBL/GenBank/DDBJ whole genome shotgun (WGS) entry which is preliminary data.</text>
</comment>
<evidence type="ECO:0000313" key="2">
    <source>
        <dbReference type="Proteomes" id="UP000243579"/>
    </source>
</evidence>
<dbReference type="EMBL" id="JNBR01002405">
    <property type="protein sequence ID" value="OQR83035.1"/>
    <property type="molecule type" value="Genomic_DNA"/>
</dbReference>